<protein>
    <submittedName>
        <fullName evidence="3">Phosphonate transport system substrate-binding protein</fullName>
    </submittedName>
</protein>
<keyword evidence="1" id="KW-0732">Signal</keyword>
<evidence type="ECO:0000259" key="2">
    <source>
        <dbReference type="SMART" id="SM00062"/>
    </source>
</evidence>
<evidence type="ECO:0000313" key="4">
    <source>
        <dbReference type="Proteomes" id="UP001516061"/>
    </source>
</evidence>
<dbReference type="PANTHER" id="PTHR35841:SF1">
    <property type="entry name" value="PHOSPHONATES-BINDING PERIPLASMIC PROTEIN"/>
    <property type="match status" value="1"/>
</dbReference>
<feature type="signal peptide" evidence="1">
    <location>
        <begin position="1"/>
        <end position="25"/>
    </location>
</feature>
<evidence type="ECO:0000256" key="1">
    <source>
        <dbReference type="SAM" id="SignalP"/>
    </source>
</evidence>
<keyword evidence="4" id="KW-1185">Reference proteome</keyword>
<dbReference type="InterPro" id="IPR001638">
    <property type="entry name" value="Solute-binding_3/MltF_N"/>
</dbReference>
<accession>A0ABX2G9X0</accession>
<evidence type="ECO:0000313" key="3">
    <source>
        <dbReference type="EMBL" id="NRT58102.1"/>
    </source>
</evidence>
<feature type="domain" description="Solute-binding protein family 3/N-terminal" evidence="2">
    <location>
        <begin position="28"/>
        <end position="250"/>
    </location>
</feature>
<feature type="chain" id="PRO_5047111839" evidence="1">
    <location>
        <begin position="26"/>
        <end position="282"/>
    </location>
</feature>
<dbReference type="SMART" id="SM00062">
    <property type="entry name" value="PBPb"/>
    <property type="match status" value="1"/>
</dbReference>
<dbReference type="EMBL" id="JABSNM010000023">
    <property type="protein sequence ID" value="NRT58102.1"/>
    <property type="molecule type" value="Genomic_DNA"/>
</dbReference>
<dbReference type="PANTHER" id="PTHR35841">
    <property type="entry name" value="PHOSPHONATES-BINDING PERIPLASMIC PROTEIN"/>
    <property type="match status" value="1"/>
</dbReference>
<dbReference type="Gene3D" id="3.40.190.10">
    <property type="entry name" value="Periplasmic binding protein-like II"/>
    <property type="match status" value="2"/>
</dbReference>
<gene>
    <name evidence="3" type="ORF">HNQ01_003868</name>
</gene>
<dbReference type="RefSeq" id="WP_173807124.1">
    <property type="nucleotide sequence ID" value="NZ_JABSNM010000023.1"/>
</dbReference>
<name>A0ABX2G9X0_9BURK</name>
<sequence>MKKTTSPLRWSVALVLAGATTLAAAQGVLRVSASNDGAAPELQAERYAPLNEYLAKRLKMKVQWVPFRTDALLMNGLGAGKVDMAWISAGLLVQSPSVVPLVQRDEDARTRALIVVRADSPLRKPQDLKGRTLSFGPATSPTSYLMPRAALAAARIDPAHDLKAAPHATSEEAALQPLQSGQADAGAIGQATWERLIAEKKIDERQFRVLLTTAPFADRHLSVRSDFPENTRNWIASAFLALEAVSGGRDILKGLQTRRFVLAPPEAYDPVQAAARQAGIIR</sequence>
<reference evidence="3 4" key="1">
    <citation type="submission" date="2020-05" db="EMBL/GenBank/DDBJ databases">
        <title>Genomic Encyclopedia of Type Strains, Phase IV (KMG-V): Genome sequencing to study the core and pangenomes of soil and plant-associated prokaryotes.</title>
        <authorList>
            <person name="Whitman W."/>
        </authorList>
    </citation>
    <scope>NUCLEOTIDE SEQUENCE [LARGE SCALE GENOMIC DNA]</scope>
    <source>
        <strain evidence="3 4">C29</strain>
    </source>
</reference>
<dbReference type="SUPFAM" id="SSF53850">
    <property type="entry name" value="Periplasmic binding protein-like II"/>
    <property type="match status" value="1"/>
</dbReference>
<dbReference type="Proteomes" id="UP001516061">
    <property type="component" value="Unassembled WGS sequence"/>
</dbReference>
<organism evidence="3 4">
    <name type="scientific">Sphaerotilus uruguayifluvii</name>
    <dbReference type="NCBI Taxonomy" id="2735897"/>
    <lineage>
        <taxon>Bacteria</taxon>
        <taxon>Pseudomonadati</taxon>
        <taxon>Pseudomonadota</taxon>
        <taxon>Betaproteobacteria</taxon>
        <taxon>Burkholderiales</taxon>
        <taxon>Sphaerotilaceae</taxon>
        <taxon>Sphaerotilus</taxon>
    </lineage>
</organism>
<proteinExistence type="predicted"/>
<dbReference type="Pfam" id="PF12974">
    <property type="entry name" value="Phosphonate-bd"/>
    <property type="match status" value="1"/>
</dbReference>
<comment type="caution">
    <text evidence="3">The sequence shown here is derived from an EMBL/GenBank/DDBJ whole genome shotgun (WGS) entry which is preliminary data.</text>
</comment>